<evidence type="ECO:0000256" key="3">
    <source>
        <dbReference type="ARBA" id="ARBA00022737"/>
    </source>
</evidence>
<keyword evidence="4" id="KW-0012">Acyltransferase</keyword>
<comment type="similarity">
    <text evidence="1">Belongs to the transferase hexapeptide repeat family.</text>
</comment>
<dbReference type="EMBL" id="QPID01000016">
    <property type="protein sequence ID" value="RCU43294.1"/>
    <property type="molecule type" value="Genomic_DNA"/>
</dbReference>
<dbReference type="PANTHER" id="PTHR23416">
    <property type="entry name" value="SIALIC ACID SYNTHASE-RELATED"/>
    <property type="match status" value="1"/>
</dbReference>
<keyword evidence="2 5" id="KW-0808">Transferase</keyword>
<gene>
    <name evidence="5" type="ORF">DU002_18665</name>
</gene>
<organism evidence="5 6">
    <name type="scientific">Corallincola holothuriorum</name>
    <dbReference type="NCBI Taxonomy" id="2282215"/>
    <lineage>
        <taxon>Bacteria</taxon>
        <taxon>Pseudomonadati</taxon>
        <taxon>Pseudomonadota</taxon>
        <taxon>Gammaproteobacteria</taxon>
        <taxon>Alteromonadales</taxon>
        <taxon>Psychromonadaceae</taxon>
        <taxon>Corallincola</taxon>
    </lineage>
</organism>
<sequence length="164" mass="18135">MFIKKRKFSHCGKNVIFDPLSSEFSYGTISLGNNVFIAPQAWFRSDRGRIDIADDVMFGPKVQIYGGNHIFDVIGKKMNENHKDIYHQDKNVSIEPDVWVGGGSIILSGVTIGRGAIIGAGSVVTRNVPAYSIAAGNPCRIIKRRFSNEEINLHESTLNKRGVI</sequence>
<evidence type="ECO:0000256" key="2">
    <source>
        <dbReference type="ARBA" id="ARBA00022679"/>
    </source>
</evidence>
<dbReference type="AlphaFoldDB" id="A0A368N0Z3"/>
<dbReference type="InterPro" id="IPR018357">
    <property type="entry name" value="Hexapep_transf_CS"/>
</dbReference>
<dbReference type="GO" id="GO:0008374">
    <property type="term" value="F:O-acyltransferase activity"/>
    <property type="evidence" value="ECO:0007669"/>
    <property type="project" value="TreeGrafter"/>
</dbReference>
<dbReference type="OrthoDB" id="9815592at2"/>
<dbReference type="PANTHER" id="PTHR23416:SF23">
    <property type="entry name" value="ACETYLTRANSFERASE C18B11.09C-RELATED"/>
    <property type="match status" value="1"/>
</dbReference>
<proteinExistence type="inferred from homology"/>
<accession>A0A368N0Z3</accession>
<protein>
    <submittedName>
        <fullName evidence="5">Galactoside O-acetyltransferase</fullName>
    </submittedName>
</protein>
<dbReference type="PROSITE" id="PS00101">
    <property type="entry name" value="HEXAPEP_TRANSFERASES"/>
    <property type="match status" value="1"/>
</dbReference>
<evidence type="ECO:0000313" key="5">
    <source>
        <dbReference type="EMBL" id="RCU43294.1"/>
    </source>
</evidence>
<evidence type="ECO:0000256" key="1">
    <source>
        <dbReference type="ARBA" id="ARBA00007274"/>
    </source>
</evidence>
<name>A0A368N0Z3_9GAMM</name>
<dbReference type="InterPro" id="IPR001451">
    <property type="entry name" value="Hexapep"/>
</dbReference>
<dbReference type="InterPro" id="IPR051159">
    <property type="entry name" value="Hexapeptide_acetyltransf"/>
</dbReference>
<keyword evidence="3" id="KW-0677">Repeat</keyword>
<dbReference type="SUPFAM" id="SSF51161">
    <property type="entry name" value="Trimeric LpxA-like enzymes"/>
    <property type="match status" value="1"/>
</dbReference>
<dbReference type="Pfam" id="PF00132">
    <property type="entry name" value="Hexapep"/>
    <property type="match status" value="1"/>
</dbReference>
<dbReference type="InterPro" id="IPR011004">
    <property type="entry name" value="Trimer_LpxA-like_sf"/>
</dbReference>
<keyword evidence="6" id="KW-1185">Reference proteome</keyword>
<comment type="caution">
    <text evidence="5">The sequence shown here is derived from an EMBL/GenBank/DDBJ whole genome shotgun (WGS) entry which is preliminary data.</text>
</comment>
<dbReference type="Gene3D" id="2.160.10.10">
    <property type="entry name" value="Hexapeptide repeat proteins"/>
    <property type="match status" value="1"/>
</dbReference>
<evidence type="ECO:0000313" key="6">
    <source>
        <dbReference type="Proteomes" id="UP000252558"/>
    </source>
</evidence>
<reference evidence="5 6" key="1">
    <citation type="submission" date="2018-07" db="EMBL/GenBank/DDBJ databases">
        <title>Corallincola holothuriorum sp. nov., a new facultative anaerobe isolated from sea cucumber Apostichopus japonicus.</title>
        <authorList>
            <person name="Xia H."/>
        </authorList>
    </citation>
    <scope>NUCLEOTIDE SEQUENCE [LARGE SCALE GENOMIC DNA]</scope>
    <source>
        <strain evidence="5 6">C4</strain>
    </source>
</reference>
<dbReference type="Proteomes" id="UP000252558">
    <property type="component" value="Unassembled WGS sequence"/>
</dbReference>
<evidence type="ECO:0000256" key="4">
    <source>
        <dbReference type="ARBA" id="ARBA00023315"/>
    </source>
</evidence>